<dbReference type="GO" id="GO:0042130">
    <property type="term" value="P:negative regulation of T cell proliferation"/>
    <property type="evidence" value="ECO:0007669"/>
    <property type="project" value="TreeGrafter"/>
</dbReference>
<keyword evidence="7" id="KW-1015">Disulfide bond</keyword>
<evidence type="ECO:0000256" key="9">
    <source>
        <dbReference type="ARBA" id="ARBA00023180"/>
    </source>
</evidence>
<dbReference type="PROSITE" id="PS50835">
    <property type="entry name" value="IG_LIKE"/>
    <property type="match status" value="2"/>
</dbReference>
<keyword evidence="3 11" id="KW-0812">Transmembrane</keyword>
<evidence type="ECO:0000256" key="11">
    <source>
        <dbReference type="SAM" id="Phobius"/>
    </source>
</evidence>
<dbReference type="InterPro" id="IPR003599">
    <property type="entry name" value="Ig_sub"/>
</dbReference>
<evidence type="ECO:0000259" key="13">
    <source>
        <dbReference type="PROSITE" id="PS50835"/>
    </source>
</evidence>
<dbReference type="Proteomes" id="UP000515145">
    <property type="component" value="Chromosome 13"/>
</dbReference>
<protein>
    <submittedName>
        <fullName evidence="15">Myelin-oligodendrocyte glycoprotein-like</fullName>
    </submittedName>
</protein>
<keyword evidence="14" id="KW-1185">Reference proteome</keyword>
<dbReference type="Pfam" id="PF07686">
    <property type="entry name" value="V-set"/>
    <property type="match status" value="2"/>
</dbReference>
<feature type="signal peptide" evidence="12">
    <location>
        <begin position="1"/>
        <end position="19"/>
    </location>
</feature>
<dbReference type="FunFam" id="2.60.40.10:FF:000142">
    <property type="entry name" value="V-set domain-containing T-cell activation inhibitor 1"/>
    <property type="match status" value="1"/>
</dbReference>
<dbReference type="PANTHER" id="PTHR25466:SF14">
    <property type="entry name" value="BUTYROPHILIN SUBFAMILY 2 MEMBER A2-LIKE-RELATED"/>
    <property type="match status" value="1"/>
</dbReference>
<dbReference type="GO" id="GO:0009897">
    <property type="term" value="C:external side of plasma membrane"/>
    <property type="evidence" value="ECO:0007669"/>
    <property type="project" value="TreeGrafter"/>
</dbReference>
<dbReference type="SMART" id="SM00408">
    <property type="entry name" value="IGc2"/>
    <property type="match status" value="1"/>
</dbReference>
<evidence type="ECO:0000256" key="3">
    <source>
        <dbReference type="ARBA" id="ARBA00022692"/>
    </source>
</evidence>
<keyword evidence="5 11" id="KW-1133">Transmembrane helix</keyword>
<accession>A0A6P7JFU4</accession>
<dbReference type="SUPFAM" id="SSF48726">
    <property type="entry name" value="Immunoglobulin"/>
    <property type="match status" value="2"/>
</dbReference>
<dbReference type="GO" id="GO:0007166">
    <property type="term" value="P:cell surface receptor signaling pathway"/>
    <property type="evidence" value="ECO:0007669"/>
    <property type="project" value="TreeGrafter"/>
</dbReference>
<comment type="subcellular location">
    <subcellularLocation>
        <location evidence="1">Cell membrane</location>
        <topology evidence="1">Single-pass type I membrane protein</topology>
    </subcellularLocation>
</comment>
<dbReference type="InterPro" id="IPR051713">
    <property type="entry name" value="T-cell_Activation_Regulation"/>
</dbReference>
<evidence type="ECO:0000313" key="15">
    <source>
        <dbReference type="RefSeq" id="XP_028275620.1"/>
    </source>
</evidence>
<dbReference type="AlphaFoldDB" id="A0A6P7JFU4"/>
<evidence type="ECO:0000256" key="5">
    <source>
        <dbReference type="ARBA" id="ARBA00022989"/>
    </source>
</evidence>
<sequence>MKVLVLCVILLQGSQHVSAVELYEGDSVLLPCDFYTFDLDDPTVVWSREDLRPSTVHQRQHQGDELTEQNQAYRGRTSMIADALDSGDLTLNLTNLQLSDSGSYTCTVRDPRMGQRRVGDVQLQVKERFPTWAIVLLSLLVLLVLAVSGGLLFHFRHYFMSVYKVEVASGVTSAQLPCKTTAHLPVDTKVEWTDKDKWTVHVYENGSDRPEDQHEFYSNRTKMNEDLLRTGDLSLTLKYPTDEDTNTYTCTVYSKKGDILMKKQVILDVRGDQRSVL</sequence>
<name>A0A6P7JFU4_9TELE</name>
<dbReference type="Gene3D" id="2.60.40.10">
    <property type="entry name" value="Immunoglobulins"/>
    <property type="match status" value="2"/>
</dbReference>
<keyword evidence="8" id="KW-0675">Receptor</keyword>
<feature type="transmembrane region" description="Helical" evidence="11">
    <location>
        <begin position="132"/>
        <end position="155"/>
    </location>
</feature>
<dbReference type="InterPro" id="IPR007110">
    <property type="entry name" value="Ig-like_dom"/>
</dbReference>
<dbReference type="InParanoid" id="A0A6P7JFU4"/>
<dbReference type="RefSeq" id="XP_028275620.1">
    <property type="nucleotide sequence ID" value="XM_028419819.1"/>
</dbReference>
<evidence type="ECO:0000256" key="2">
    <source>
        <dbReference type="ARBA" id="ARBA00022475"/>
    </source>
</evidence>
<keyword evidence="9" id="KW-0325">Glycoprotein</keyword>
<organism evidence="14 15">
    <name type="scientific">Parambassis ranga</name>
    <name type="common">Indian glassy fish</name>
    <dbReference type="NCBI Taxonomy" id="210632"/>
    <lineage>
        <taxon>Eukaryota</taxon>
        <taxon>Metazoa</taxon>
        <taxon>Chordata</taxon>
        <taxon>Craniata</taxon>
        <taxon>Vertebrata</taxon>
        <taxon>Euteleostomi</taxon>
        <taxon>Actinopterygii</taxon>
        <taxon>Neopterygii</taxon>
        <taxon>Teleostei</taxon>
        <taxon>Neoteleostei</taxon>
        <taxon>Acanthomorphata</taxon>
        <taxon>Ovalentaria</taxon>
        <taxon>Ambassidae</taxon>
        <taxon>Parambassis</taxon>
    </lineage>
</organism>
<dbReference type="SMART" id="SM00409">
    <property type="entry name" value="IG"/>
    <property type="match status" value="2"/>
</dbReference>
<dbReference type="InterPro" id="IPR036179">
    <property type="entry name" value="Ig-like_dom_sf"/>
</dbReference>
<dbReference type="GO" id="GO:0042102">
    <property type="term" value="P:positive regulation of T cell proliferation"/>
    <property type="evidence" value="ECO:0007669"/>
    <property type="project" value="TreeGrafter"/>
</dbReference>
<keyword evidence="10" id="KW-0393">Immunoglobulin domain</keyword>
<feature type="domain" description="Ig-like" evidence="13">
    <location>
        <begin position="15"/>
        <end position="122"/>
    </location>
</feature>
<evidence type="ECO:0000256" key="10">
    <source>
        <dbReference type="ARBA" id="ARBA00023319"/>
    </source>
</evidence>
<proteinExistence type="predicted"/>
<dbReference type="PANTHER" id="PTHR25466">
    <property type="entry name" value="T-LYMPHOCYTE ACTIVATION ANTIGEN"/>
    <property type="match status" value="1"/>
</dbReference>
<dbReference type="InterPro" id="IPR013783">
    <property type="entry name" value="Ig-like_fold"/>
</dbReference>
<dbReference type="OrthoDB" id="8962537at2759"/>
<dbReference type="FunCoup" id="A0A6P7JFU4">
    <property type="interactions" value="170"/>
</dbReference>
<keyword evidence="4 12" id="KW-0732">Signal</keyword>
<reference evidence="15" key="1">
    <citation type="submission" date="2025-08" db="UniProtKB">
        <authorList>
            <consortium name="RefSeq"/>
        </authorList>
    </citation>
    <scope>IDENTIFICATION</scope>
</reference>
<evidence type="ECO:0000256" key="4">
    <source>
        <dbReference type="ARBA" id="ARBA00022729"/>
    </source>
</evidence>
<gene>
    <name evidence="15" type="primary">LOC114444920</name>
</gene>
<evidence type="ECO:0000256" key="1">
    <source>
        <dbReference type="ARBA" id="ARBA00004251"/>
    </source>
</evidence>
<dbReference type="GO" id="GO:0071222">
    <property type="term" value="P:cellular response to lipopolysaccharide"/>
    <property type="evidence" value="ECO:0007669"/>
    <property type="project" value="TreeGrafter"/>
</dbReference>
<feature type="chain" id="PRO_5028400145" evidence="12">
    <location>
        <begin position="20"/>
        <end position="277"/>
    </location>
</feature>
<evidence type="ECO:0000256" key="12">
    <source>
        <dbReference type="SAM" id="SignalP"/>
    </source>
</evidence>
<dbReference type="GeneID" id="114444920"/>
<evidence type="ECO:0000256" key="6">
    <source>
        <dbReference type="ARBA" id="ARBA00023136"/>
    </source>
</evidence>
<dbReference type="GO" id="GO:0006955">
    <property type="term" value="P:immune response"/>
    <property type="evidence" value="ECO:0007669"/>
    <property type="project" value="TreeGrafter"/>
</dbReference>
<evidence type="ECO:0000256" key="8">
    <source>
        <dbReference type="ARBA" id="ARBA00023170"/>
    </source>
</evidence>
<dbReference type="SMART" id="SM00406">
    <property type="entry name" value="IGv"/>
    <property type="match status" value="2"/>
</dbReference>
<dbReference type="InterPro" id="IPR013106">
    <property type="entry name" value="Ig_V-set"/>
</dbReference>
<feature type="domain" description="Ig-like" evidence="13">
    <location>
        <begin position="130"/>
        <end position="266"/>
    </location>
</feature>
<evidence type="ECO:0000313" key="14">
    <source>
        <dbReference type="Proteomes" id="UP000515145"/>
    </source>
</evidence>
<dbReference type="GO" id="GO:0031295">
    <property type="term" value="P:T cell costimulation"/>
    <property type="evidence" value="ECO:0007669"/>
    <property type="project" value="TreeGrafter"/>
</dbReference>
<keyword evidence="6 11" id="KW-0472">Membrane</keyword>
<dbReference type="InterPro" id="IPR003598">
    <property type="entry name" value="Ig_sub2"/>
</dbReference>
<keyword evidence="2" id="KW-1003">Cell membrane</keyword>
<evidence type="ECO:0000256" key="7">
    <source>
        <dbReference type="ARBA" id="ARBA00023157"/>
    </source>
</evidence>